<dbReference type="Proteomes" id="UP001642487">
    <property type="component" value="Chromosome 6"/>
</dbReference>
<keyword evidence="2" id="KW-1185">Reference proteome</keyword>
<dbReference type="EMBL" id="OZ021740">
    <property type="protein sequence ID" value="CAK9323450.1"/>
    <property type="molecule type" value="Genomic_DNA"/>
</dbReference>
<protein>
    <submittedName>
        <fullName evidence="1">Uncharacterized protein</fullName>
    </submittedName>
</protein>
<accession>A0ABP0YXI2</accession>
<reference evidence="1 2" key="1">
    <citation type="submission" date="2024-03" db="EMBL/GenBank/DDBJ databases">
        <authorList>
            <person name="Gkanogiannis A."/>
            <person name="Becerra Lopez-Lavalle L."/>
        </authorList>
    </citation>
    <scope>NUCLEOTIDE SEQUENCE [LARGE SCALE GENOMIC DNA]</scope>
</reference>
<organism evidence="1 2">
    <name type="scientific">Citrullus colocynthis</name>
    <name type="common">colocynth</name>
    <dbReference type="NCBI Taxonomy" id="252529"/>
    <lineage>
        <taxon>Eukaryota</taxon>
        <taxon>Viridiplantae</taxon>
        <taxon>Streptophyta</taxon>
        <taxon>Embryophyta</taxon>
        <taxon>Tracheophyta</taxon>
        <taxon>Spermatophyta</taxon>
        <taxon>Magnoliopsida</taxon>
        <taxon>eudicotyledons</taxon>
        <taxon>Gunneridae</taxon>
        <taxon>Pentapetalae</taxon>
        <taxon>rosids</taxon>
        <taxon>fabids</taxon>
        <taxon>Cucurbitales</taxon>
        <taxon>Cucurbitaceae</taxon>
        <taxon>Benincaseae</taxon>
        <taxon>Citrullus</taxon>
    </lineage>
</organism>
<gene>
    <name evidence="1" type="ORF">CITCOLO1_LOCUS15632</name>
</gene>
<evidence type="ECO:0000313" key="1">
    <source>
        <dbReference type="EMBL" id="CAK9323450.1"/>
    </source>
</evidence>
<name>A0ABP0YXI2_9ROSI</name>
<sequence>MKNGRFELLASCRRETFIEAGLNLNRRWRLEVDVREVESSRRWDLRSACLLGLKSLEPRGERLESQRRWSFVFVPSWLAVRNMDSRGDHRWTRGWWTEIIRERGRWDSRFDGGDEAEHTNPKN</sequence>
<proteinExistence type="predicted"/>
<evidence type="ECO:0000313" key="2">
    <source>
        <dbReference type="Proteomes" id="UP001642487"/>
    </source>
</evidence>